<evidence type="ECO:0000313" key="2">
    <source>
        <dbReference type="Proteomes" id="UP000197032"/>
    </source>
</evidence>
<gene>
    <name evidence="1" type="ORF">KKC1_32650</name>
</gene>
<dbReference type="AlphaFoldDB" id="A0A1Z5HX93"/>
<name>A0A1Z5HX93_9FIRM</name>
<protein>
    <submittedName>
        <fullName evidence="1">LysR family transcriptional regulator</fullName>
    </submittedName>
</protein>
<evidence type="ECO:0000313" key="1">
    <source>
        <dbReference type="EMBL" id="GAW94152.1"/>
    </source>
</evidence>
<accession>A0A1Z5HX93</accession>
<organism evidence="1 2">
    <name type="scientific">Calderihabitans maritimus</name>
    <dbReference type="NCBI Taxonomy" id="1246530"/>
    <lineage>
        <taxon>Bacteria</taxon>
        <taxon>Bacillati</taxon>
        <taxon>Bacillota</taxon>
        <taxon>Clostridia</taxon>
        <taxon>Neomoorellales</taxon>
        <taxon>Calderihabitantaceae</taxon>
        <taxon>Calderihabitans</taxon>
    </lineage>
</organism>
<dbReference type="Proteomes" id="UP000197032">
    <property type="component" value="Unassembled WGS sequence"/>
</dbReference>
<comment type="caution">
    <text evidence="1">The sequence shown here is derived from an EMBL/GenBank/DDBJ whole genome shotgun (WGS) entry which is preliminary data.</text>
</comment>
<sequence length="20" mass="2535">IWILCLIRQNRYRLLPFLFG</sequence>
<feature type="non-terminal residue" evidence="1">
    <location>
        <position position="1"/>
    </location>
</feature>
<dbReference type="EMBL" id="BDGJ01000198">
    <property type="protein sequence ID" value="GAW94152.1"/>
    <property type="molecule type" value="Genomic_DNA"/>
</dbReference>
<proteinExistence type="predicted"/>
<reference evidence="2" key="1">
    <citation type="journal article" date="2017" name="Appl. Environ. Microbiol.">
        <title>Genomic Analysis of Calderihabitans maritimus KKC1, a Thermophilic, Hydrogenogenic, Carboxydotrophic Bacterium Isolated from Marine Sediment.</title>
        <authorList>
            <person name="Omae K."/>
            <person name="Yoneda Y."/>
            <person name="Fukuyama Y."/>
            <person name="Yoshida T."/>
            <person name="Sako Y."/>
        </authorList>
    </citation>
    <scope>NUCLEOTIDE SEQUENCE [LARGE SCALE GENOMIC DNA]</scope>
    <source>
        <strain evidence="2">KKC1</strain>
    </source>
</reference>
<keyword evidence="2" id="KW-1185">Reference proteome</keyword>